<protein>
    <submittedName>
        <fullName evidence="4">Redoxin domain-containing protein</fullName>
    </submittedName>
</protein>
<dbReference type="OrthoDB" id="634996at2"/>
<dbReference type="CDD" id="cd02966">
    <property type="entry name" value="TlpA_like_family"/>
    <property type="match status" value="1"/>
</dbReference>
<evidence type="ECO:0000256" key="2">
    <source>
        <dbReference type="SAM" id="Phobius"/>
    </source>
</evidence>
<dbReference type="InterPro" id="IPR036249">
    <property type="entry name" value="Thioredoxin-like_sf"/>
</dbReference>
<comment type="caution">
    <text evidence="4">The sequence shown here is derived from an EMBL/GenBank/DDBJ whole genome shotgun (WGS) entry which is preliminary data.</text>
</comment>
<keyword evidence="2" id="KW-0472">Membrane</keyword>
<dbReference type="GO" id="GO:0006950">
    <property type="term" value="P:response to stress"/>
    <property type="evidence" value="ECO:0007669"/>
    <property type="project" value="UniProtKB-ARBA"/>
</dbReference>
<dbReference type="EMBL" id="SDHZ01000001">
    <property type="protein sequence ID" value="RXK85522.1"/>
    <property type="molecule type" value="Genomic_DNA"/>
</dbReference>
<dbReference type="Gene3D" id="1.25.40.10">
    <property type="entry name" value="Tetratricopeptide repeat domain"/>
    <property type="match status" value="1"/>
</dbReference>
<evidence type="ECO:0000313" key="5">
    <source>
        <dbReference type="Proteomes" id="UP000290545"/>
    </source>
</evidence>
<dbReference type="AlphaFoldDB" id="A0A4Q1D890"/>
<organism evidence="4 5">
    <name type="scientific">Filimonas effusa</name>
    <dbReference type="NCBI Taxonomy" id="2508721"/>
    <lineage>
        <taxon>Bacteria</taxon>
        <taxon>Pseudomonadati</taxon>
        <taxon>Bacteroidota</taxon>
        <taxon>Chitinophagia</taxon>
        <taxon>Chitinophagales</taxon>
        <taxon>Chitinophagaceae</taxon>
        <taxon>Filimonas</taxon>
    </lineage>
</organism>
<feature type="domain" description="Thioredoxin" evidence="3">
    <location>
        <begin position="356"/>
        <end position="505"/>
    </location>
</feature>
<gene>
    <name evidence="4" type="ORF">ESB13_01520</name>
</gene>
<keyword evidence="2" id="KW-1133">Transmembrane helix</keyword>
<dbReference type="PANTHER" id="PTHR42852">
    <property type="entry name" value="THIOL:DISULFIDE INTERCHANGE PROTEIN DSBE"/>
    <property type="match status" value="1"/>
</dbReference>
<name>A0A4Q1D890_9BACT</name>
<keyword evidence="1" id="KW-0676">Redox-active center</keyword>
<proteinExistence type="predicted"/>
<dbReference type="PANTHER" id="PTHR42852:SF13">
    <property type="entry name" value="PROTEIN DIPZ"/>
    <property type="match status" value="1"/>
</dbReference>
<evidence type="ECO:0000256" key="1">
    <source>
        <dbReference type="ARBA" id="ARBA00023284"/>
    </source>
</evidence>
<sequence length="507" mass="55821">MNASDQLPCPLKGRELIFSLLLTNEYGMKIIVVRFIGLIAACFITSVSYAQQSQEDSLFVDKCMKLAMLGTSEGQTAAANELKAYAARKNDAKGYMDAAQIAFFLGNPILSDSLMKIAAEKFPKSEAAKTVAYGTFMTTTGNAQAIEAAYHKWKAAFPEAAADPFYDAGTAKVALAYAKEKNYKSSNAWTAQLIDESEKADLELERAQVALENGDTAIAIPLMDTAATIARNIAASGKQSRIALMPFLGKYAMLLYQAKKYPAALQVMEEVYQHSPEKSIELEKNYALIMAANKRGSEILPLLSKLVKEGHGNSALLAILKDAWLQDKGSLEGYDAFVAGLRADMAKRVREGLKQQPVNEPAPPFTLKDLDNRTVALQDLKGKIVILDFWATWCGPCKKSFPAMKMAVEKYKSDPKVKFLFIDCMERVADPSEMVRKFINTNNYPFTVLFDNSKTRVAERYKVTGIPVKFIIDGNGKIRYRILGFEGGDDAAVEELSALIEMAKKAS</sequence>
<reference evidence="4 5" key="1">
    <citation type="submission" date="2019-01" db="EMBL/GenBank/DDBJ databases">
        <title>Filimonas sp. strain TTM-71.</title>
        <authorList>
            <person name="Chen W.-M."/>
        </authorList>
    </citation>
    <scope>NUCLEOTIDE SEQUENCE [LARGE SCALE GENOMIC DNA]</scope>
    <source>
        <strain evidence="4 5">TTM-71</strain>
    </source>
</reference>
<accession>A0A4Q1D890</accession>
<dbReference type="Proteomes" id="UP000290545">
    <property type="component" value="Unassembled WGS sequence"/>
</dbReference>
<evidence type="ECO:0000313" key="4">
    <source>
        <dbReference type="EMBL" id="RXK85522.1"/>
    </source>
</evidence>
<keyword evidence="2" id="KW-0812">Transmembrane</keyword>
<dbReference type="GO" id="GO:0016209">
    <property type="term" value="F:antioxidant activity"/>
    <property type="evidence" value="ECO:0007669"/>
    <property type="project" value="InterPro"/>
</dbReference>
<dbReference type="InterPro" id="IPR013766">
    <property type="entry name" value="Thioredoxin_domain"/>
</dbReference>
<dbReference type="GO" id="GO:0016491">
    <property type="term" value="F:oxidoreductase activity"/>
    <property type="evidence" value="ECO:0007669"/>
    <property type="project" value="InterPro"/>
</dbReference>
<dbReference type="InterPro" id="IPR000866">
    <property type="entry name" value="AhpC/TSA"/>
</dbReference>
<dbReference type="PROSITE" id="PS51352">
    <property type="entry name" value="THIOREDOXIN_2"/>
    <property type="match status" value="1"/>
</dbReference>
<dbReference type="InterPro" id="IPR011990">
    <property type="entry name" value="TPR-like_helical_dom_sf"/>
</dbReference>
<dbReference type="InterPro" id="IPR050553">
    <property type="entry name" value="Thioredoxin_ResA/DsbE_sf"/>
</dbReference>
<dbReference type="Gene3D" id="3.40.30.10">
    <property type="entry name" value="Glutaredoxin"/>
    <property type="match status" value="1"/>
</dbReference>
<feature type="transmembrane region" description="Helical" evidence="2">
    <location>
        <begin position="31"/>
        <end position="50"/>
    </location>
</feature>
<dbReference type="Pfam" id="PF00578">
    <property type="entry name" value="AhpC-TSA"/>
    <property type="match status" value="1"/>
</dbReference>
<dbReference type="InterPro" id="IPR017937">
    <property type="entry name" value="Thioredoxin_CS"/>
</dbReference>
<dbReference type="SUPFAM" id="SSF52833">
    <property type="entry name" value="Thioredoxin-like"/>
    <property type="match status" value="1"/>
</dbReference>
<evidence type="ECO:0000259" key="3">
    <source>
        <dbReference type="PROSITE" id="PS51352"/>
    </source>
</evidence>
<keyword evidence="5" id="KW-1185">Reference proteome</keyword>
<dbReference type="PROSITE" id="PS00194">
    <property type="entry name" value="THIOREDOXIN_1"/>
    <property type="match status" value="1"/>
</dbReference>